<keyword evidence="3 8" id="KW-0812">Transmembrane</keyword>
<dbReference type="SUPFAM" id="SSF54631">
    <property type="entry name" value="CBS-domain pair"/>
    <property type="match status" value="1"/>
</dbReference>
<comment type="subcellular location">
    <subcellularLocation>
        <location evidence="1">Membrane</location>
        <topology evidence="1">Multi-pass membrane protein</topology>
    </subcellularLocation>
</comment>
<dbReference type="CDD" id="cd04591">
    <property type="entry name" value="CBS_pair_voltage-gated_CLC_euk_bac"/>
    <property type="match status" value="1"/>
</dbReference>
<dbReference type="Gene3D" id="3.10.580.10">
    <property type="entry name" value="CBS-domain"/>
    <property type="match status" value="1"/>
</dbReference>
<dbReference type="PANTHER" id="PTHR45711">
    <property type="entry name" value="CHLORIDE CHANNEL PROTEIN"/>
    <property type="match status" value="1"/>
</dbReference>
<dbReference type="InterPro" id="IPR014743">
    <property type="entry name" value="Cl-channel_core"/>
</dbReference>
<keyword evidence="4 8" id="KW-1133">Transmembrane helix</keyword>
<gene>
    <name evidence="10" type="primary">GEF1</name>
    <name evidence="10" type="ORF">C6P45_000887</name>
</gene>
<evidence type="ECO:0000256" key="6">
    <source>
        <dbReference type="ARBA" id="ARBA00023136"/>
    </source>
</evidence>
<dbReference type="GO" id="GO:0006879">
    <property type="term" value="P:intracellular iron ion homeostasis"/>
    <property type="evidence" value="ECO:0007669"/>
    <property type="project" value="TreeGrafter"/>
</dbReference>
<comment type="caution">
    <text evidence="10">The sequence shown here is derived from an EMBL/GenBank/DDBJ whole genome shotgun (WGS) entry which is preliminary data.</text>
</comment>
<keyword evidence="2" id="KW-0813">Transport</keyword>
<keyword evidence="6 8" id="KW-0472">Membrane</keyword>
<dbReference type="CDD" id="cd03684">
    <property type="entry name" value="ClC_3_like"/>
    <property type="match status" value="1"/>
</dbReference>
<dbReference type="GO" id="GO:0005769">
    <property type="term" value="C:early endosome"/>
    <property type="evidence" value="ECO:0007669"/>
    <property type="project" value="TreeGrafter"/>
</dbReference>
<feature type="transmembrane region" description="Helical" evidence="8">
    <location>
        <begin position="74"/>
        <end position="93"/>
    </location>
</feature>
<dbReference type="GO" id="GO:0005247">
    <property type="term" value="F:voltage-gated chloride channel activity"/>
    <property type="evidence" value="ECO:0007669"/>
    <property type="project" value="TreeGrafter"/>
</dbReference>
<dbReference type="GO" id="GO:0006878">
    <property type="term" value="P:intracellular copper ion homeostasis"/>
    <property type="evidence" value="ECO:0007669"/>
    <property type="project" value="TreeGrafter"/>
</dbReference>
<dbReference type="OrthoDB" id="44789at2759"/>
<dbReference type="Pfam" id="PF00571">
    <property type="entry name" value="CBS"/>
    <property type="match status" value="1"/>
</dbReference>
<dbReference type="Pfam" id="PF00654">
    <property type="entry name" value="Voltage_CLC"/>
    <property type="match status" value="1"/>
</dbReference>
<evidence type="ECO:0000313" key="10">
    <source>
        <dbReference type="EMBL" id="KAG0663188.1"/>
    </source>
</evidence>
<name>A0A9P6W5J5_MAUEX</name>
<evidence type="ECO:0000259" key="9">
    <source>
        <dbReference type="Pfam" id="PF00571"/>
    </source>
</evidence>
<keyword evidence="5" id="KW-0406">Ion transport</keyword>
<dbReference type="AlphaFoldDB" id="A0A9P6W5J5"/>
<keyword evidence="11" id="KW-1185">Reference proteome</keyword>
<feature type="transmembrane region" description="Helical" evidence="8">
    <location>
        <begin position="338"/>
        <end position="358"/>
    </location>
</feature>
<dbReference type="GO" id="GO:0000324">
    <property type="term" value="C:fungal-type vacuole"/>
    <property type="evidence" value="ECO:0007669"/>
    <property type="project" value="TreeGrafter"/>
</dbReference>
<evidence type="ECO:0000256" key="7">
    <source>
        <dbReference type="ARBA" id="ARBA00023214"/>
    </source>
</evidence>
<dbReference type="InterPro" id="IPR000644">
    <property type="entry name" value="CBS_dom"/>
</dbReference>
<reference evidence="10 11" key="1">
    <citation type="submission" date="2020-11" db="EMBL/GenBank/DDBJ databases">
        <title>Kefir isolates.</title>
        <authorList>
            <person name="Marcisauskas S."/>
            <person name="Kim Y."/>
            <person name="Blasche S."/>
        </authorList>
    </citation>
    <scope>NUCLEOTIDE SEQUENCE [LARGE SCALE GENOMIC DNA]</scope>
    <source>
        <strain evidence="10 11">OG2</strain>
    </source>
</reference>
<dbReference type="GO" id="GO:0005886">
    <property type="term" value="C:plasma membrane"/>
    <property type="evidence" value="ECO:0007669"/>
    <property type="project" value="TreeGrafter"/>
</dbReference>
<dbReference type="Gene3D" id="1.10.3080.10">
    <property type="entry name" value="Clc chloride channel"/>
    <property type="match status" value="1"/>
</dbReference>
<dbReference type="EMBL" id="PUHR01000134">
    <property type="protein sequence ID" value="KAG0663188.1"/>
    <property type="molecule type" value="Genomic_DNA"/>
</dbReference>
<feature type="transmembrane region" description="Helical" evidence="8">
    <location>
        <begin position="378"/>
        <end position="398"/>
    </location>
</feature>
<evidence type="ECO:0000313" key="11">
    <source>
        <dbReference type="Proteomes" id="UP000750334"/>
    </source>
</evidence>
<evidence type="ECO:0000256" key="5">
    <source>
        <dbReference type="ARBA" id="ARBA00023065"/>
    </source>
</evidence>
<dbReference type="PANTHER" id="PTHR45711:SF9">
    <property type="entry name" value="ANION_PROTON EXCHANGE TRANSPORTER GEF1"/>
    <property type="match status" value="1"/>
</dbReference>
<dbReference type="GO" id="GO:0005794">
    <property type="term" value="C:Golgi apparatus"/>
    <property type="evidence" value="ECO:0007669"/>
    <property type="project" value="TreeGrafter"/>
</dbReference>
<dbReference type="PRINTS" id="PR00762">
    <property type="entry name" value="CLCHANNEL"/>
</dbReference>
<feature type="transmembrane region" description="Helical" evidence="8">
    <location>
        <begin position="531"/>
        <end position="549"/>
    </location>
</feature>
<evidence type="ECO:0000256" key="4">
    <source>
        <dbReference type="ARBA" id="ARBA00022989"/>
    </source>
</evidence>
<evidence type="ECO:0000256" key="1">
    <source>
        <dbReference type="ARBA" id="ARBA00004141"/>
    </source>
</evidence>
<feature type="transmembrane region" description="Helical" evidence="8">
    <location>
        <begin position="441"/>
        <end position="462"/>
    </location>
</feature>
<protein>
    <submittedName>
        <fullName evidence="10">Glycerol ethanol, ferric requiring protein</fullName>
    </submittedName>
</protein>
<evidence type="ECO:0000256" key="3">
    <source>
        <dbReference type="ARBA" id="ARBA00022692"/>
    </source>
</evidence>
<organism evidence="10 11">
    <name type="scientific">Maudiozyma exigua</name>
    <name type="common">Yeast</name>
    <name type="synonym">Kazachstania exigua</name>
    <dbReference type="NCBI Taxonomy" id="34358"/>
    <lineage>
        <taxon>Eukaryota</taxon>
        <taxon>Fungi</taxon>
        <taxon>Dikarya</taxon>
        <taxon>Ascomycota</taxon>
        <taxon>Saccharomycotina</taxon>
        <taxon>Saccharomycetes</taxon>
        <taxon>Saccharomycetales</taxon>
        <taxon>Saccharomycetaceae</taxon>
        <taxon>Maudiozyma</taxon>
    </lineage>
</organism>
<feature type="transmembrane region" description="Helical" evidence="8">
    <location>
        <begin position="499"/>
        <end position="525"/>
    </location>
</feature>
<dbReference type="InterPro" id="IPR001807">
    <property type="entry name" value="ClC"/>
</dbReference>
<dbReference type="SUPFAM" id="SSF81340">
    <property type="entry name" value="Clc chloride channel"/>
    <property type="match status" value="1"/>
</dbReference>
<evidence type="ECO:0000256" key="2">
    <source>
        <dbReference type="ARBA" id="ARBA00022448"/>
    </source>
</evidence>
<feature type="domain" description="CBS" evidence="9">
    <location>
        <begin position="685"/>
        <end position="735"/>
    </location>
</feature>
<feature type="transmembrane region" description="Helical" evidence="8">
    <location>
        <begin position="262"/>
        <end position="286"/>
    </location>
</feature>
<dbReference type="Proteomes" id="UP000750334">
    <property type="component" value="Unassembled WGS sequence"/>
</dbReference>
<proteinExistence type="predicted"/>
<dbReference type="GO" id="GO:0005783">
    <property type="term" value="C:endoplasmic reticulum"/>
    <property type="evidence" value="ECO:0007669"/>
    <property type="project" value="TreeGrafter"/>
</dbReference>
<dbReference type="InterPro" id="IPR046342">
    <property type="entry name" value="CBS_dom_sf"/>
</dbReference>
<keyword evidence="7" id="KW-0868">Chloride</keyword>
<accession>A0A9P6W5J5</accession>
<feature type="transmembrane region" description="Helical" evidence="8">
    <location>
        <begin position="155"/>
        <end position="177"/>
    </location>
</feature>
<sequence length="781" mass="87050">MSSSYNSQNEDTVNEPYDKNLALIPETESFSKFITIDKLVEADKPISDAGQSRKIFTSTFQVYKGTIWERSKTFVTLTCIAVMIGCFAGFIQITTETFVNWKTGHCARNWLLNKSFCCTDVMLADMSKRSNTLSLFKRQEMECIEQGVWIEREGVIFPFFTFILFSFCFAMISTLLVKYVAPMATGSGISEIKVWVSGFVYESEFLSGITLLVKSVSLPLAISAGLSIGKEGPSVHYATCCGFVVTRWLLKDSLTYSDQFEYLTAASGAGVAVAFGAPIGGVLFGLEEISSATDFNASTLWKSYYVALIAVTTLKCIDPFRNGKIILFNVTYDKNWKVIELPIFILLGIFGGLYGKYISRWNIRYVHFRKQYLKRWPVQEVAILALGTAFISYFNEFLKLDMTESMGVLFHECSKNDNSSVFAHRLCQLDENTHFWEFAKAFSSLLFATIVRSLCVIISYGAKVPAGIFVPSMAIGATFGRAVSLLVERFVTGANVITPGAYAFLGAAATLTGITNLTLTVVVIMLELTGAFIYIIPTMIVVAISRIILTSSGTAGGIADQMILVNGFPLLEYESEDKEDDFMTSYTTGEIMSTDLYTLSETMYVSDLETLLNDPNKEKLVNGFPIISNTFKIDSEMRCLGYVLKRHLIARMAQHNITGSDSSKTVINFTTSAEALTNDLEISFKDIVNLQPTTVKPHVSAAMLFKTFKHMGCKAIIVEEDGLLRGLITSKDIQRFERSKTREKFGPTYIYNEELNRRFWSLLSKVINLFSKNADVEIAAL</sequence>
<evidence type="ECO:0000256" key="8">
    <source>
        <dbReference type="SAM" id="Phobius"/>
    </source>
</evidence>